<proteinExistence type="predicted"/>
<evidence type="ECO:0000256" key="1">
    <source>
        <dbReference type="SAM" id="Phobius"/>
    </source>
</evidence>
<accession>A0ABX4N619</accession>
<gene>
    <name evidence="2" type="ORF">CH378_16400</name>
</gene>
<dbReference type="EMBL" id="NPDP01000033">
    <property type="protein sequence ID" value="PJZ28776.1"/>
    <property type="molecule type" value="Genomic_DNA"/>
</dbReference>
<feature type="transmembrane region" description="Helical" evidence="1">
    <location>
        <begin position="162"/>
        <end position="184"/>
    </location>
</feature>
<keyword evidence="1" id="KW-1133">Transmembrane helix</keyword>
<dbReference type="Proteomes" id="UP000231919">
    <property type="component" value="Unassembled WGS sequence"/>
</dbReference>
<organism evidence="2 3">
    <name type="scientific">Leptospira kmetyi</name>
    <dbReference type="NCBI Taxonomy" id="408139"/>
    <lineage>
        <taxon>Bacteria</taxon>
        <taxon>Pseudomonadati</taxon>
        <taxon>Spirochaetota</taxon>
        <taxon>Spirochaetia</taxon>
        <taxon>Leptospirales</taxon>
        <taxon>Leptospiraceae</taxon>
        <taxon>Leptospira</taxon>
    </lineage>
</organism>
<keyword evidence="1" id="KW-0812">Transmembrane</keyword>
<name>A0ABX4N619_9LEPT</name>
<protein>
    <recommendedName>
        <fullName evidence="4">Tetratricopeptide repeat protein</fullName>
    </recommendedName>
</protein>
<evidence type="ECO:0000313" key="3">
    <source>
        <dbReference type="Proteomes" id="UP000231919"/>
    </source>
</evidence>
<sequence length="191" mass="22078">MYKSILLFGFLMQFAIFGVFADTVIGEPYSSLKLKIERGELGSAKEQVSELLRTYPEDAILQHYQNKIWLAQADRHFQTNSYNQALTFYLKVNKHWANNSHVKSRIQICLSKIGGKPSFIESNEKIKSENSKPIQIPKIEKMNGRENEQLVLDQILAQNNKLFILLWLVITLLVIQIIMTLLAFRFKSNNS</sequence>
<evidence type="ECO:0000313" key="2">
    <source>
        <dbReference type="EMBL" id="PJZ28776.1"/>
    </source>
</evidence>
<dbReference type="InterPro" id="IPR011990">
    <property type="entry name" value="TPR-like_helical_dom_sf"/>
</dbReference>
<evidence type="ECO:0008006" key="4">
    <source>
        <dbReference type="Google" id="ProtNLM"/>
    </source>
</evidence>
<dbReference type="SUPFAM" id="SSF48452">
    <property type="entry name" value="TPR-like"/>
    <property type="match status" value="1"/>
</dbReference>
<reference evidence="2 3" key="1">
    <citation type="submission" date="2017-07" db="EMBL/GenBank/DDBJ databases">
        <title>Leptospira spp. isolated from tropical soils.</title>
        <authorList>
            <person name="Thibeaux R."/>
            <person name="Iraola G."/>
            <person name="Ferres I."/>
            <person name="Bierque E."/>
            <person name="Girault D."/>
            <person name="Soupe-Gilbert M.-E."/>
            <person name="Picardeau M."/>
            <person name="Goarant C."/>
        </authorList>
    </citation>
    <scope>NUCLEOTIDE SEQUENCE [LARGE SCALE GENOMIC DNA]</scope>
    <source>
        <strain evidence="2 3">JW2-C-B1</strain>
    </source>
</reference>
<comment type="caution">
    <text evidence="2">The sequence shown here is derived from an EMBL/GenBank/DDBJ whole genome shotgun (WGS) entry which is preliminary data.</text>
</comment>
<keyword evidence="3" id="KW-1185">Reference proteome</keyword>
<keyword evidence="1" id="KW-0472">Membrane</keyword>